<evidence type="ECO:0000313" key="2">
    <source>
        <dbReference type="Proteomes" id="UP001302321"/>
    </source>
</evidence>
<organism evidence="1 2">
    <name type="scientific">Triangularia setosa</name>
    <dbReference type="NCBI Taxonomy" id="2587417"/>
    <lineage>
        <taxon>Eukaryota</taxon>
        <taxon>Fungi</taxon>
        <taxon>Dikarya</taxon>
        <taxon>Ascomycota</taxon>
        <taxon>Pezizomycotina</taxon>
        <taxon>Sordariomycetes</taxon>
        <taxon>Sordariomycetidae</taxon>
        <taxon>Sordariales</taxon>
        <taxon>Podosporaceae</taxon>
        <taxon>Triangularia</taxon>
    </lineage>
</organism>
<dbReference type="EMBL" id="MU866149">
    <property type="protein sequence ID" value="KAK4178015.1"/>
    <property type="molecule type" value="Genomic_DNA"/>
</dbReference>
<accession>A0AAN7A9G2</accession>
<sequence>MARNGWLHFSVMATDCEFHNAISLCGKWDEFFELNCLALWQYFPASKWIGWSGNFLIKELTHLRFVPFFMDLKAQQETAYNSLGPPRERSFGSRERYKESMKLIIELQTYRSPGPRGHHEWTWFCMEILDWLNLKIYYDDYVRDPINPWPHRYILEDIVQAFITMSLFFPNVEVTSTVQDYLQSEEGQTFRNSKIFDPEACRPVRPDSRTRTSCTYRPKKFWDEWENNVYTGDDFYIDAFPFDWNMAIRPTIAKPGMVGSACIEFHPDVVPGFATVNTEEHWPGKLDLFITYSNTDRFVKSIPPSIIDYRDWLELLPAARKYAVNCKTKTPRFALFHLWSAPHFYTLMMLPMRQAVSFLDHSVHNTTRLQLGYLQEQMMGLGPGFKIPVDKPRGRIWAETKHSVKD</sequence>
<proteinExistence type="predicted"/>
<protein>
    <submittedName>
        <fullName evidence="1">Uncharacterized protein</fullName>
    </submittedName>
</protein>
<gene>
    <name evidence="1" type="ORF">QBC36DRAFT_299732</name>
</gene>
<comment type="caution">
    <text evidence="1">The sequence shown here is derived from an EMBL/GenBank/DDBJ whole genome shotgun (WGS) entry which is preliminary data.</text>
</comment>
<dbReference type="Proteomes" id="UP001302321">
    <property type="component" value="Unassembled WGS sequence"/>
</dbReference>
<evidence type="ECO:0000313" key="1">
    <source>
        <dbReference type="EMBL" id="KAK4178015.1"/>
    </source>
</evidence>
<reference evidence="1" key="2">
    <citation type="submission" date="2023-05" db="EMBL/GenBank/DDBJ databases">
        <authorList>
            <consortium name="Lawrence Berkeley National Laboratory"/>
            <person name="Steindorff A."/>
            <person name="Hensen N."/>
            <person name="Bonometti L."/>
            <person name="Westerberg I."/>
            <person name="Brannstrom I.O."/>
            <person name="Guillou S."/>
            <person name="Cros-Aarteil S."/>
            <person name="Calhoun S."/>
            <person name="Haridas S."/>
            <person name="Kuo A."/>
            <person name="Mondo S."/>
            <person name="Pangilinan J."/>
            <person name="Riley R."/>
            <person name="Labutti K."/>
            <person name="Andreopoulos B."/>
            <person name="Lipzen A."/>
            <person name="Chen C."/>
            <person name="Yanf M."/>
            <person name="Daum C."/>
            <person name="Ng V."/>
            <person name="Clum A."/>
            <person name="Ohm R."/>
            <person name="Martin F."/>
            <person name="Silar P."/>
            <person name="Natvig D."/>
            <person name="Lalanne C."/>
            <person name="Gautier V."/>
            <person name="Ament-Velasquez S.L."/>
            <person name="Kruys A."/>
            <person name="Hutchinson M.I."/>
            <person name="Powell A.J."/>
            <person name="Barry K."/>
            <person name="Miller A.N."/>
            <person name="Grigoriev I.V."/>
            <person name="Debuchy R."/>
            <person name="Gladieux P."/>
            <person name="Thoren M.H."/>
            <person name="Johannesson H."/>
        </authorList>
    </citation>
    <scope>NUCLEOTIDE SEQUENCE</scope>
    <source>
        <strain evidence="1">CBS 892.96</strain>
    </source>
</reference>
<name>A0AAN7A9G2_9PEZI</name>
<keyword evidence="2" id="KW-1185">Reference proteome</keyword>
<dbReference type="AlphaFoldDB" id="A0AAN7A9G2"/>
<reference evidence="1" key="1">
    <citation type="journal article" date="2023" name="Mol. Phylogenet. Evol.">
        <title>Genome-scale phylogeny and comparative genomics of the fungal order Sordariales.</title>
        <authorList>
            <person name="Hensen N."/>
            <person name="Bonometti L."/>
            <person name="Westerberg I."/>
            <person name="Brannstrom I.O."/>
            <person name="Guillou S."/>
            <person name="Cros-Aarteil S."/>
            <person name="Calhoun S."/>
            <person name="Haridas S."/>
            <person name="Kuo A."/>
            <person name="Mondo S."/>
            <person name="Pangilinan J."/>
            <person name="Riley R."/>
            <person name="LaButti K."/>
            <person name="Andreopoulos B."/>
            <person name="Lipzen A."/>
            <person name="Chen C."/>
            <person name="Yan M."/>
            <person name="Daum C."/>
            <person name="Ng V."/>
            <person name="Clum A."/>
            <person name="Steindorff A."/>
            <person name="Ohm R.A."/>
            <person name="Martin F."/>
            <person name="Silar P."/>
            <person name="Natvig D.O."/>
            <person name="Lalanne C."/>
            <person name="Gautier V."/>
            <person name="Ament-Velasquez S.L."/>
            <person name="Kruys A."/>
            <person name="Hutchinson M.I."/>
            <person name="Powell A.J."/>
            <person name="Barry K."/>
            <person name="Miller A.N."/>
            <person name="Grigoriev I.V."/>
            <person name="Debuchy R."/>
            <person name="Gladieux P."/>
            <person name="Hiltunen Thoren M."/>
            <person name="Johannesson H."/>
        </authorList>
    </citation>
    <scope>NUCLEOTIDE SEQUENCE</scope>
    <source>
        <strain evidence="1">CBS 892.96</strain>
    </source>
</reference>